<dbReference type="EMBL" id="FN554965">
    <property type="protein sequence ID" value="CBH09541.1"/>
    <property type="molecule type" value="Genomic_DNA"/>
</dbReference>
<reference evidence="2" key="1">
    <citation type="journal article" date="2010" name="PLoS Negl. Trop. Dis.">
        <title>The genome sequence of Trypanosoma brucei gambiense, causative agent of chronic human african trypanosomiasis.</title>
        <authorList>
            <person name="Jackson A.P."/>
            <person name="Sanders M."/>
            <person name="Berry A."/>
            <person name="McQuillan J."/>
            <person name="Aslett M.A."/>
            <person name="Quail M.A."/>
            <person name="Chukualim B."/>
            <person name="Capewell P."/>
            <person name="MacLeod A."/>
            <person name="Melville S.E."/>
            <person name="Gibson W."/>
            <person name="Barry J.D."/>
            <person name="Berriman M."/>
            <person name="Hertz-Fowler C."/>
        </authorList>
    </citation>
    <scope>NUCLEOTIDE SEQUENCE [LARGE SCALE GENOMIC DNA]</scope>
    <source>
        <strain evidence="2">MHOM/CI/86/DAL972</strain>
    </source>
</reference>
<proteinExistence type="predicted"/>
<dbReference type="Proteomes" id="UP000002316">
    <property type="component" value="Chromosome 2"/>
</dbReference>
<accession>C9ZJI2</accession>
<evidence type="ECO:0000313" key="1">
    <source>
        <dbReference type="EMBL" id="CBH09541.1"/>
    </source>
</evidence>
<protein>
    <submittedName>
        <fullName evidence="1">Uncharacterized protein</fullName>
    </submittedName>
</protein>
<dbReference type="KEGG" id="tbg:TbgDal_II2860"/>
<dbReference type="GeneID" id="23858685"/>
<name>C9ZJI2_TRYB9</name>
<dbReference type="RefSeq" id="XP_011771846.1">
    <property type="nucleotide sequence ID" value="XM_011773544.1"/>
</dbReference>
<sequence length="122" mass="13459">MCHGAVTYTTAPSYRCCACVTCIFHLKCSVDDGFPIEGCTRQELTFAVAPTLLIVTCVILCRAPLIGLSRCLAGCAYGEGRENEVVMMVELVAHGVRRRWKVKWYIPTIRGGSDVLVSHRVH</sequence>
<evidence type="ECO:0000313" key="2">
    <source>
        <dbReference type="Proteomes" id="UP000002316"/>
    </source>
</evidence>
<gene>
    <name evidence="1" type="ORF">TbgDal_II2860</name>
</gene>
<dbReference type="AlphaFoldDB" id="C9ZJI2"/>
<organism evidence="1 2">
    <name type="scientific">Trypanosoma brucei gambiense (strain MHOM/CI/86/DAL972)</name>
    <dbReference type="NCBI Taxonomy" id="679716"/>
    <lineage>
        <taxon>Eukaryota</taxon>
        <taxon>Discoba</taxon>
        <taxon>Euglenozoa</taxon>
        <taxon>Kinetoplastea</taxon>
        <taxon>Metakinetoplastina</taxon>
        <taxon>Trypanosomatida</taxon>
        <taxon>Trypanosomatidae</taxon>
        <taxon>Trypanosoma</taxon>
    </lineage>
</organism>